<dbReference type="InterPro" id="IPR011009">
    <property type="entry name" value="Kinase-like_dom_sf"/>
</dbReference>
<comment type="caution">
    <text evidence="3">The sequence shown here is derived from an EMBL/GenBank/DDBJ whole genome shotgun (WGS) entry which is preliminary data.</text>
</comment>
<dbReference type="SUPFAM" id="SSF56112">
    <property type="entry name" value="Protein kinase-like (PK-like)"/>
    <property type="match status" value="1"/>
</dbReference>
<proteinExistence type="predicted"/>
<feature type="region of interest" description="Disordered" evidence="1">
    <location>
        <begin position="127"/>
        <end position="176"/>
    </location>
</feature>
<dbReference type="GO" id="GO:0005524">
    <property type="term" value="F:ATP binding"/>
    <property type="evidence" value="ECO:0007669"/>
    <property type="project" value="InterPro"/>
</dbReference>
<protein>
    <recommendedName>
        <fullName evidence="2">Protein kinase domain-containing protein</fullName>
    </recommendedName>
</protein>
<dbReference type="GO" id="GO:0004672">
    <property type="term" value="F:protein kinase activity"/>
    <property type="evidence" value="ECO:0007669"/>
    <property type="project" value="InterPro"/>
</dbReference>
<feature type="compositionally biased region" description="Low complexity" evidence="1">
    <location>
        <begin position="142"/>
        <end position="160"/>
    </location>
</feature>
<dbReference type="Proteomes" id="UP000095767">
    <property type="component" value="Unassembled WGS sequence"/>
</dbReference>
<evidence type="ECO:0000256" key="1">
    <source>
        <dbReference type="SAM" id="MobiDB-lite"/>
    </source>
</evidence>
<dbReference type="PANTHER" id="PTHR46146:SF3">
    <property type="entry name" value="SERINE_THREONINE-PROTEIN KINASE-LIKE PROTEIN CCR3-RELATED"/>
    <property type="match status" value="1"/>
</dbReference>
<evidence type="ECO:0000313" key="4">
    <source>
        <dbReference type="Proteomes" id="UP000095767"/>
    </source>
</evidence>
<dbReference type="Pfam" id="PF07714">
    <property type="entry name" value="PK_Tyr_Ser-Thr"/>
    <property type="match status" value="1"/>
</dbReference>
<feature type="domain" description="Protein kinase" evidence="2">
    <location>
        <begin position="1"/>
        <end position="128"/>
    </location>
</feature>
<dbReference type="InterPro" id="IPR000719">
    <property type="entry name" value="Prot_kinase_dom"/>
</dbReference>
<feature type="region of interest" description="Disordered" evidence="1">
    <location>
        <begin position="70"/>
        <end position="102"/>
    </location>
</feature>
<keyword evidence="4" id="KW-1185">Reference proteome</keyword>
<dbReference type="AlphaFoldDB" id="A0A1E5UJM2"/>
<organism evidence="3 4">
    <name type="scientific">Dichanthelium oligosanthes</name>
    <dbReference type="NCBI Taxonomy" id="888268"/>
    <lineage>
        <taxon>Eukaryota</taxon>
        <taxon>Viridiplantae</taxon>
        <taxon>Streptophyta</taxon>
        <taxon>Embryophyta</taxon>
        <taxon>Tracheophyta</taxon>
        <taxon>Spermatophyta</taxon>
        <taxon>Magnoliopsida</taxon>
        <taxon>Liliopsida</taxon>
        <taxon>Poales</taxon>
        <taxon>Poaceae</taxon>
        <taxon>PACMAD clade</taxon>
        <taxon>Panicoideae</taxon>
        <taxon>Panicodae</taxon>
        <taxon>Paniceae</taxon>
        <taxon>Dichantheliinae</taxon>
        <taxon>Dichanthelium</taxon>
    </lineage>
</organism>
<feature type="compositionally biased region" description="Low complexity" evidence="1">
    <location>
        <begin position="78"/>
        <end position="102"/>
    </location>
</feature>
<gene>
    <name evidence="3" type="ORF">BAE44_0025909</name>
</gene>
<dbReference type="OrthoDB" id="5857966at2759"/>
<evidence type="ECO:0000259" key="2">
    <source>
        <dbReference type="PROSITE" id="PS50011"/>
    </source>
</evidence>
<dbReference type="EMBL" id="LWDX02074851">
    <property type="protein sequence ID" value="OEL13073.1"/>
    <property type="molecule type" value="Genomic_DNA"/>
</dbReference>
<sequence>MGTAGYIDPEFIRTRRPSTESDVYSFGVVLLEIVTGRRPEIEHPEDKVIGSSSYGQDPTSSIFLSLLQRWSPPTPHRSTGSPPSSTLSPLCSPAMSSSSSIDAAPSLLPPRACLAPVASAGLLCHPTLTRRPKMSPPPSPPARGLASSGSSCALTASAGPPSLPPPPSAGKPPRSS</sequence>
<evidence type="ECO:0000313" key="3">
    <source>
        <dbReference type="EMBL" id="OEL13073.1"/>
    </source>
</evidence>
<accession>A0A1E5UJM2</accession>
<reference evidence="3 4" key="1">
    <citation type="submission" date="2016-09" db="EMBL/GenBank/DDBJ databases">
        <title>The draft genome of Dichanthelium oligosanthes: A C3 panicoid grass species.</title>
        <authorList>
            <person name="Studer A.J."/>
            <person name="Schnable J.C."/>
            <person name="Brutnell T.P."/>
        </authorList>
    </citation>
    <scope>NUCLEOTIDE SEQUENCE [LARGE SCALE GENOMIC DNA]</scope>
    <source>
        <strain evidence="4">cv. Kellogg 1175</strain>
        <tissue evidence="3">Leaf</tissue>
    </source>
</reference>
<name>A0A1E5UJM2_9POAL</name>
<dbReference type="InterPro" id="IPR001245">
    <property type="entry name" value="Ser-Thr/Tyr_kinase_cat_dom"/>
</dbReference>
<dbReference type="Gene3D" id="1.10.510.10">
    <property type="entry name" value="Transferase(Phosphotransferase) domain 1"/>
    <property type="match status" value="1"/>
</dbReference>
<dbReference type="STRING" id="888268.A0A1E5UJM2"/>
<dbReference type="PANTHER" id="PTHR46146">
    <property type="entry name" value="SERINE/THREONINE-PROTEIN KINASE-LIKE PROTEIN CCR4"/>
    <property type="match status" value="1"/>
</dbReference>
<dbReference type="PROSITE" id="PS50011">
    <property type="entry name" value="PROTEIN_KINASE_DOM"/>
    <property type="match status" value="1"/>
</dbReference>
<feature type="compositionally biased region" description="Pro residues" evidence="1">
    <location>
        <begin position="161"/>
        <end position="176"/>
    </location>
</feature>